<evidence type="ECO:0000256" key="2">
    <source>
        <dbReference type="SAM" id="SignalP"/>
    </source>
</evidence>
<dbReference type="InterPro" id="IPR014755">
    <property type="entry name" value="Cu-Rt/internalin_Ig-like"/>
</dbReference>
<reference evidence="4 5" key="2">
    <citation type="submission" date="2019-07" db="EMBL/GenBank/DDBJ databases">
        <title>Algibacter marinivivus sp. nov., isolated from the surface of a marine red alga.</title>
        <authorList>
            <person name="Zhong X."/>
            <person name="Xu W."/>
            <person name="Zhang Y."/>
            <person name="Zhang Q."/>
            <person name="Du Z."/>
        </authorList>
    </citation>
    <scope>NUCLEOTIDE SEQUENCE [LARGE SCALE GENOMIC DNA]</scope>
    <source>
        <strain evidence="4 5">RU-4-M-4</strain>
    </source>
</reference>
<feature type="signal peptide" evidence="2">
    <location>
        <begin position="1"/>
        <end position="21"/>
    </location>
</feature>
<evidence type="ECO:0000313" key="6">
    <source>
        <dbReference type="Proteomes" id="UP000322315"/>
    </source>
</evidence>
<evidence type="ECO:0000313" key="3">
    <source>
        <dbReference type="EMBL" id="KAA5823712.1"/>
    </source>
</evidence>
<keyword evidence="1 2" id="KW-0732">Signal</keyword>
<evidence type="ECO:0000313" key="5">
    <source>
        <dbReference type="Proteomes" id="UP000315145"/>
    </source>
</evidence>
<evidence type="ECO:0008006" key="7">
    <source>
        <dbReference type="Google" id="ProtNLM"/>
    </source>
</evidence>
<organism evidence="3 6">
    <name type="scientific">Algibacter amylolyticus</name>
    <dbReference type="NCBI Taxonomy" id="1608400"/>
    <lineage>
        <taxon>Bacteria</taxon>
        <taxon>Pseudomonadati</taxon>
        <taxon>Bacteroidota</taxon>
        <taxon>Flavobacteriia</taxon>
        <taxon>Flavobacteriales</taxon>
        <taxon>Flavobacteriaceae</taxon>
        <taxon>Algibacter</taxon>
    </lineage>
</organism>
<dbReference type="Proteomes" id="UP000315145">
    <property type="component" value="Unassembled WGS sequence"/>
</dbReference>
<dbReference type="Gene3D" id="2.60.40.1220">
    <property type="match status" value="1"/>
</dbReference>
<reference evidence="3" key="3">
    <citation type="submission" date="2019-09" db="EMBL/GenBank/DDBJ databases">
        <authorList>
            <person name="Zhang D.-C."/>
        </authorList>
    </citation>
    <scope>NUCLEOTIDE SEQUENCE</scope>
    <source>
        <strain evidence="3">RU-4-M-4</strain>
    </source>
</reference>
<dbReference type="EMBL" id="VMBF01000008">
    <property type="protein sequence ID" value="TSJ74200.1"/>
    <property type="molecule type" value="Genomic_DNA"/>
</dbReference>
<dbReference type="EMBL" id="VWRS01000008">
    <property type="protein sequence ID" value="KAA5823712.1"/>
    <property type="molecule type" value="Genomic_DNA"/>
</dbReference>
<evidence type="ECO:0000313" key="4">
    <source>
        <dbReference type="EMBL" id="TSJ74200.1"/>
    </source>
</evidence>
<dbReference type="Proteomes" id="UP000322315">
    <property type="component" value="Unassembled WGS sequence"/>
</dbReference>
<evidence type="ECO:0000256" key="1">
    <source>
        <dbReference type="ARBA" id="ARBA00022729"/>
    </source>
</evidence>
<name>A0A5M7B2P1_9FLAO</name>
<dbReference type="OrthoDB" id="832237at2"/>
<keyword evidence="5" id="KW-1185">Reference proteome</keyword>
<feature type="chain" id="PRO_5024439526" description="PKD domain-containing protein" evidence="2">
    <location>
        <begin position="22"/>
        <end position="528"/>
    </location>
</feature>
<comment type="caution">
    <text evidence="3">The sequence shown here is derived from an EMBL/GenBank/DDBJ whole genome shotgun (WGS) entry which is preliminary data.</text>
</comment>
<dbReference type="PROSITE" id="PS51257">
    <property type="entry name" value="PROKAR_LIPOPROTEIN"/>
    <property type="match status" value="1"/>
</dbReference>
<sequence length="528" mass="58293">MKNIGIFKLILFMALVLVACSEEESVNLVEPSHRAIVTSEMNFDNTINVGGHIDFADISRGVKSRTWTFPETVSKISGSDTNTSSEDVVKGFFYTPGEYNVTLNQVFKGDVYPNEDSAMPNNSREIDTTIVVTVLGAVEASIKAHYINDDGSTGDELTLSDNAENEITASKAIRLSYTTEGGPISFVWNLPGAKPIQIMDAAPEVDVKYSKLGSWDLQFITSRTRPGGADTINVKKFIKVIPSTEPVTLDRVFEKEAQTKIGLEFSREMDPATVNKNNFSLTIETAGGAVLKPVIRSVLVDSEEGNILIIELDNEIMYNDDVVKVSYIPGNLGTLDAVASDAFTDAVLTDFIKENLFEDPDFSNIDSSFEKSEVSNWPYLWWGAPWDGYSMSFSFDQAHSGSKSMYLEFDPNGGMIIGNTDADGNNITFPTEKGFKYEMGAWIYAVDVGTPVTSNIRMFWRPSTDWGVPDNPAFSATTPIGEWFYTSVVVSFSADGNESFMIRGQNVNSETLKFYMDDLALYKLTSRP</sequence>
<dbReference type="AlphaFoldDB" id="A0A5M7B2P1"/>
<accession>A0A5M7B2P1</accession>
<protein>
    <recommendedName>
        <fullName evidence="7">PKD domain-containing protein</fullName>
    </recommendedName>
</protein>
<dbReference type="Gene3D" id="2.60.120.260">
    <property type="entry name" value="Galactose-binding domain-like"/>
    <property type="match status" value="1"/>
</dbReference>
<proteinExistence type="predicted"/>
<dbReference type="RefSeq" id="WP_144117191.1">
    <property type="nucleotide sequence ID" value="NZ_JACHGE010000002.1"/>
</dbReference>
<reference evidence="3 6" key="1">
    <citation type="journal article" date="2015" name="Int. J. Syst. Evol. Microbiol.">
        <title>Algibacter amylolyticus sp. nov., isolated from intertidal sediment.</title>
        <authorList>
            <person name="Zhang D.C."/>
            <person name="Wu J."/>
            <person name="Neuner K."/>
            <person name="Yao J."/>
            <person name="Margesin R."/>
        </authorList>
    </citation>
    <scope>NUCLEOTIDE SEQUENCE [LARGE SCALE GENOMIC DNA]</scope>
    <source>
        <strain evidence="3 6">RU-4-M-4</strain>
    </source>
</reference>
<gene>
    <name evidence="3" type="ORF">F2B50_13545</name>
    <name evidence="4" type="ORF">FPF71_13545</name>
</gene>